<dbReference type="OrthoDB" id="264363at2"/>
<sequence>MHTLVFDVYGTLVDTADVTALLEIKLGECAAFFASQWRNKQLEYSYRMGLMRRYEPFSQCMRYAFEYTCEEFRVCFTSEEKEALFLRHVALPAFEDAKIALPKFAFTDAECFVFSNGTADDVDAALSYAGLRSYVQDIVSVDSIKMYKPSRIAYRYLVEYITQFHSNSGTCLDENSSVLEKKRIVDLNVQDRQCLHYVESGLEDAEPEMQDDAFLTITPELHKIWLISSNPFDVIGAKVAGLQAAWIRRSASSVFDPWGIEPTITVENLNELYDVLRYRNAINPL</sequence>
<dbReference type="PANTHER" id="PTHR43316:SF3">
    <property type="entry name" value="HALOACID DEHALOGENASE, TYPE II (AFU_ORTHOLOGUE AFUA_2G07750)-RELATED"/>
    <property type="match status" value="1"/>
</dbReference>
<reference evidence="3" key="1">
    <citation type="submission" date="2016-11" db="EMBL/GenBank/DDBJ databases">
        <authorList>
            <person name="Varghese N."/>
            <person name="Submissions S."/>
        </authorList>
    </citation>
    <scope>NUCLEOTIDE SEQUENCE [LARGE SCALE GENOMIC DNA]</scope>
    <source>
        <strain evidence="3">DSM 17456</strain>
    </source>
</reference>
<keyword evidence="1" id="KW-0378">Hydrolase</keyword>
<dbReference type="Pfam" id="PF13419">
    <property type="entry name" value="HAD_2"/>
    <property type="match status" value="1"/>
</dbReference>
<dbReference type="Proteomes" id="UP000184694">
    <property type="component" value="Unassembled WGS sequence"/>
</dbReference>
<dbReference type="InterPro" id="IPR041492">
    <property type="entry name" value="HAD_2"/>
</dbReference>
<dbReference type="InterPro" id="IPR051540">
    <property type="entry name" value="S-2-haloacid_dehalogenase"/>
</dbReference>
<dbReference type="InterPro" id="IPR006439">
    <property type="entry name" value="HAD-SF_hydro_IA"/>
</dbReference>
<proteinExistence type="predicted"/>
<gene>
    <name evidence="2" type="ORF">SAMN02745161_2789</name>
</gene>
<evidence type="ECO:0000313" key="2">
    <source>
        <dbReference type="EMBL" id="SIO31858.1"/>
    </source>
</evidence>
<dbReference type="Gene3D" id="1.10.150.240">
    <property type="entry name" value="Putative phosphatase, domain 2"/>
    <property type="match status" value="1"/>
</dbReference>
<evidence type="ECO:0000256" key="1">
    <source>
        <dbReference type="ARBA" id="ARBA00022801"/>
    </source>
</evidence>
<name>A0A1N6IIM4_9BACT</name>
<dbReference type="SFLD" id="SFLDG01129">
    <property type="entry name" value="C1.5:_HAD__Beta-PGM__Phosphata"/>
    <property type="match status" value="1"/>
</dbReference>
<dbReference type="SUPFAM" id="SSF56784">
    <property type="entry name" value="HAD-like"/>
    <property type="match status" value="1"/>
</dbReference>
<dbReference type="AlphaFoldDB" id="A0A1N6IIM4"/>
<dbReference type="STRING" id="1121457.SAMN02745161_2789"/>
<organism evidence="2 3">
    <name type="scientific">Halodesulfovibrio marinisediminis DSM 17456</name>
    <dbReference type="NCBI Taxonomy" id="1121457"/>
    <lineage>
        <taxon>Bacteria</taxon>
        <taxon>Pseudomonadati</taxon>
        <taxon>Thermodesulfobacteriota</taxon>
        <taxon>Desulfovibrionia</taxon>
        <taxon>Desulfovibrionales</taxon>
        <taxon>Desulfovibrionaceae</taxon>
        <taxon>Halodesulfovibrio</taxon>
    </lineage>
</organism>
<dbReference type="PRINTS" id="PR00413">
    <property type="entry name" value="HADHALOGNASE"/>
</dbReference>
<dbReference type="RefSeq" id="WP_074217531.1">
    <property type="nucleotide sequence ID" value="NZ_FSRG01000006.1"/>
</dbReference>
<dbReference type="SFLD" id="SFLDS00003">
    <property type="entry name" value="Haloacid_Dehalogenase"/>
    <property type="match status" value="1"/>
</dbReference>
<dbReference type="InterPro" id="IPR023198">
    <property type="entry name" value="PGP-like_dom2"/>
</dbReference>
<accession>A0A1N6IIM4</accession>
<dbReference type="EMBL" id="FSRG01000006">
    <property type="protein sequence ID" value="SIO31858.1"/>
    <property type="molecule type" value="Genomic_DNA"/>
</dbReference>
<keyword evidence="3" id="KW-1185">Reference proteome</keyword>
<evidence type="ECO:0000313" key="3">
    <source>
        <dbReference type="Proteomes" id="UP000184694"/>
    </source>
</evidence>
<dbReference type="Gene3D" id="3.40.50.1000">
    <property type="entry name" value="HAD superfamily/HAD-like"/>
    <property type="match status" value="2"/>
</dbReference>
<dbReference type="InterPro" id="IPR023214">
    <property type="entry name" value="HAD_sf"/>
</dbReference>
<dbReference type="GO" id="GO:0016787">
    <property type="term" value="F:hydrolase activity"/>
    <property type="evidence" value="ECO:0007669"/>
    <property type="project" value="UniProtKB-KW"/>
</dbReference>
<dbReference type="PANTHER" id="PTHR43316">
    <property type="entry name" value="HYDROLASE, HALOACID DELAHOGENASE-RELATED"/>
    <property type="match status" value="1"/>
</dbReference>
<protein>
    <submittedName>
        <fullName evidence="2">2-haloalkanoic acid dehalogenase, type II</fullName>
    </submittedName>
</protein>
<dbReference type="NCBIfam" id="TIGR01493">
    <property type="entry name" value="HAD-SF-IA-v2"/>
    <property type="match status" value="1"/>
</dbReference>
<dbReference type="InterPro" id="IPR036412">
    <property type="entry name" value="HAD-like_sf"/>
</dbReference>